<dbReference type="PROSITE" id="PS50181">
    <property type="entry name" value="FBOX"/>
    <property type="match status" value="1"/>
</dbReference>
<keyword evidence="2" id="KW-0833">Ubl conjugation pathway</keyword>
<comment type="pathway">
    <text evidence="1">Protein modification; protein ubiquitination.</text>
</comment>
<evidence type="ECO:0000256" key="3">
    <source>
        <dbReference type="SAM" id="MobiDB-lite"/>
    </source>
</evidence>
<dbReference type="AlphaFoldDB" id="A0AAN7GPV4"/>
<sequence>MLDNDDEILAQFLESEILSVDSWEADEPVAKRARLVGGGGDDTGRSTDNTASSSGRAGTVTPWSIETGILRKFPPELFYHIFKFLSSEDLIACSTVCKFLSLAASDESLWRRLYCIRWGLSSSGNKMRQSAWKKLYIQRDKEDMAELVKNCQLESKEYYIQMQVAKRSQAPLLSQLNDDRSILDKTVADQVSMWKRSKGFTEELVLNHACSGETCTYHRIGDVYVCEKTGHVHVCDETCRELIMDPINELLVCTVSGHCFEQLLSPGEMEPYNDQQIGGVTDEAEPFMGSTRFARAYYLGYNCANEKELDAVTRFC</sequence>
<dbReference type="InterPro" id="IPR052121">
    <property type="entry name" value="F-box_SCF_Substrate_Recog"/>
</dbReference>
<dbReference type="SUPFAM" id="SSF81383">
    <property type="entry name" value="F-box domain"/>
    <property type="match status" value="1"/>
</dbReference>
<evidence type="ECO:0000256" key="2">
    <source>
        <dbReference type="ARBA" id="ARBA00022786"/>
    </source>
</evidence>
<reference evidence="5 6" key="1">
    <citation type="journal article" date="2023" name="Hortic Res">
        <title>Pangenome of water caltrop reveals structural variations and asymmetric subgenome divergence after allopolyploidization.</title>
        <authorList>
            <person name="Zhang X."/>
            <person name="Chen Y."/>
            <person name="Wang L."/>
            <person name="Yuan Y."/>
            <person name="Fang M."/>
            <person name="Shi L."/>
            <person name="Lu R."/>
            <person name="Comes H.P."/>
            <person name="Ma Y."/>
            <person name="Chen Y."/>
            <person name="Huang G."/>
            <person name="Zhou Y."/>
            <person name="Zheng Z."/>
            <person name="Qiu Y."/>
        </authorList>
    </citation>
    <scope>NUCLEOTIDE SEQUENCE [LARGE SCALE GENOMIC DNA]</scope>
    <source>
        <tissue evidence="5">Roots</tissue>
    </source>
</reference>
<evidence type="ECO:0000313" key="6">
    <source>
        <dbReference type="Proteomes" id="UP001345219"/>
    </source>
</evidence>
<dbReference type="Pfam" id="PF03048">
    <property type="entry name" value="Herpes_UL92"/>
    <property type="match status" value="1"/>
</dbReference>
<comment type="caution">
    <text evidence="5">The sequence shown here is derived from an EMBL/GenBank/DDBJ whole genome shotgun (WGS) entry which is preliminary data.</text>
</comment>
<accession>A0AAN7GPV4</accession>
<organism evidence="5 6">
    <name type="scientific">Trapa incisa</name>
    <dbReference type="NCBI Taxonomy" id="236973"/>
    <lineage>
        <taxon>Eukaryota</taxon>
        <taxon>Viridiplantae</taxon>
        <taxon>Streptophyta</taxon>
        <taxon>Embryophyta</taxon>
        <taxon>Tracheophyta</taxon>
        <taxon>Spermatophyta</taxon>
        <taxon>Magnoliopsida</taxon>
        <taxon>eudicotyledons</taxon>
        <taxon>Gunneridae</taxon>
        <taxon>Pentapetalae</taxon>
        <taxon>rosids</taxon>
        <taxon>malvids</taxon>
        <taxon>Myrtales</taxon>
        <taxon>Lythraceae</taxon>
        <taxon>Trapa</taxon>
    </lineage>
</organism>
<dbReference type="InterPro" id="IPR001810">
    <property type="entry name" value="F-box_dom"/>
</dbReference>
<feature type="region of interest" description="Disordered" evidence="3">
    <location>
        <begin position="34"/>
        <end position="58"/>
    </location>
</feature>
<dbReference type="Pfam" id="PF12937">
    <property type="entry name" value="F-box-like"/>
    <property type="match status" value="1"/>
</dbReference>
<dbReference type="FunFam" id="1.20.1280.50:FF:000048">
    <property type="entry name" value="F-box family protein-like"/>
    <property type="match status" value="1"/>
</dbReference>
<dbReference type="Proteomes" id="UP001345219">
    <property type="component" value="Chromosome 19"/>
</dbReference>
<dbReference type="Gene3D" id="1.20.1280.50">
    <property type="match status" value="1"/>
</dbReference>
<evidence type="ECO:0000313" key="5">
    <source>
        <dbReference type="EMBL" id="KAK4741269.1"/>
    </source>
</evidence>
<dbReference type="PANTHER" id="PTHR46550:SF1">
    <property type="entry name" value="F-BOX PROTEIN 3"/>
    <property type="match status" value="1"/>
</dbReference>
<evidence type="ECO:0000259" key="4">
    <source>
        <dbReference type="PROSITE" id="PS50181"/>
    </source>
</evidence>
<name>A0AAN7GPV4_9MYRT</name>
<evidence type="ECO:0000256" key="1">
    <source>
        <dbReference type="ARBA" id="ARBA00004906"/>
    </source>
</evidence>
<dbReference type="SMART" id="SM00256">
    <property type="entry name" value="FBOX"/>
    <property type="match status" value="1"/>
</dbReference>
<dbReference type="GO" id="GO:0005737">
    <property type="term" value="C:cytoplasm"/>
    <property type="evidence" value="ECO:0007669"/>
    <property type="project" value="TreeGrafter"/>
</dbReference>
<dbReference type="InterPro" id="IPR004289">
    <property type="entry name" value="Herpes_UL92"/>
</dbReference>
<keyword evidence="6" id="KW-1185">Reference proteome</keyword>
<proteinExistence type="predicted"/>
<dbReference type="InterPro" id="IPR036047">
    <property type="entry name" value="F-box-like_dom_sf"/>
</dbReference>
<dbReference type="PANTHER" id="PTHR46550">
    <property type="entry name" value="F-BOX ONLY PROTEIN 3"/>
    <property type="match status" value="1"/>
</dbReference>
<dbReference type="EMBL" id="JAXIOK010000024">
    <property type="protein sequence ID" value="KAK4741269.1"/>
    <property type="molecule type" value="Genomic_DNA"/>
</dbReference>
<protein>
    <recommendedName>
        <fullName evidence="4">F-box domain-containing protein</fullName>
    </recommendedName>
</protein>
<feature type="domain" description="F-box" evidence="4">
    <location>
        <begin position="67"/>
        <end position="113"/>
    </location>
</feature>
<gene>
    <name evidence="5" type="ORF">SAY87_024857</name>
</gene>